<evidence type="ECO:0000313" key="2">
    <source>
        <dbReference type="EMBL" id="GLC87992.1"/>
    </source>
</evidence>
<keyword evidence="3" id="KW-1185">Reference proteome</keyword>
<evidence type="ECO:0000256" key="1">
    <source>
        <dbReference type="SAM" id="Phobius"/>
    </source>
</evidence>
<sequence length="75" mass="8456">MTKKKGEELTAAKIEVISSIVLTLGYSLSTLAAILAFQEAEEVEQDQNVYLKQMAKQLETMNNRLSTIEKQLRKP</sequence>
<proteinExistence type="predicted"/>
<gene>
    <name evidence="2" type="ORF">LYSBPC_11190</name>
</gene>
<organism evidence="2 3">
    <name type="scientific">Lysinibacillus piscis</name>
    <dbReference type="NCBI Taxonomy" id="2518931"/>
    <lineage>
        <taxon>Bacteria</taxon>
        <taxon>Bacillati</taxon>
        <taxon>Bacillota</taxon>
        <taxon>Bacilli</taxon>
        <taxon>Bacillales</taxon>
        <taxon>Bacillaceae</taxon>
        <taxon>Lysinibacillus</taxon>
    </lineage>
</organism>
<feature type="transmembrane region" description="Helical" evidence="1">
    <location>
        <begin position="12"/>
        <end position="37"/>
    </location>
</feature>
<comment type="caution">
    <text evidence="2">The sequence shown here is derived from an EMBL/GenBank/DDBJ whole genome shotgun (WGS) entry which is preliminary data.</text>
</comment>
<accession>A0ABQ5NI57</accession>
<evidence type="ECO:0000313" key="3">
    <source>
        <dbReference type="Proteomes" id="UP001065593"/>
    </source>
</evidence>
<protein>
    <recommendedName>
        <fullName evidence="4">Translation initiation factor 2</fullName>
    </recommendedName>
</protein>
<dbReference type="RefSeq" id="WP_264987707.1">
    <property type="nucleotide sequence ID" value="NZ_BRZA01000001.1"/>
</dbReference>
<name>A0ABQ5NI57_9BACI</name>
<keyword evidence="1" id="KW-0812">Transmembrane</keyword>
<keyword evidence="1" id="KW-1133">Transmembrane helix</keyword>
<dbReference type="Proteomes" id="UP001065593">
    <property type="component" value="Unassembled WGS sequence"/>
</dbReference>
<dbReference type="EMBL" id="BRZA01000001">
    <property type="protein sequence ID" value="GLC87992.1"/>
    <property type="molecule type" value="Genomic_DNA"/>
</dbReference>
<reference evidence="2" key="1">
    <citation type="submission" date="2022-08" db="EMBL/GenBank/DDBJ databases">
        <title>Draft genome sequence of Lysinibacillus sp. strain KH24.</title>
        <authorList>
            <person name="Kanbe H."/>
            <person name="Itoh H."/>
        </authorList>
    </citation>
    <scope>NUCLEOTIDE SEQUENCE</scope>
    <source>
        <strain evidence="2">KH24</strain>
    </source>
</reference>
<keyword evidence="1" id="KW-0472">Membrane</keyword>
<evidence type="ECO:0008006" key="4">
    <source>
        <dbReference type="Google" id="ProtNLM"/>
    </source>
</evidence>